<dbReference type="OrthoDB" id="10512231at2759"/>
<protein>
    <submittedName>
        <fullName evidence="2">Uncharacterized protein</fullName>
    </submittedName>
</protein>
<sequence length="556" mass="65166">MIGDMNYNVDRLLRRSRIIGFFLMENNEKKAEKIREGILETIVRLETKYIPVLVKYSLDEVSDVPVIIYYNTNEGLKSSYAHYNGYELMKEIIVWSKSLYNTPSEELIRRAKNGSSIFDDYRYRMFSDNIKDRSYNNIMKETFLKIYNEANDYQNSKILVIYIFTVVIVVLSLVINIFGSLKDIVSRFEDSIESITQIYDINYDDKKKKFENVENNGSFMNYIYDMQGYLINILILFTALLIAIPIITKKYYMDKRVNFNLSTVERKEMIIDLNLYGLETIIQDMKAFVAGSPESLLNNKIIELETIQNKIYLGQLNIESTTKIKELNSLLVNNNCKLDESICESLEEIPEIDFTKNMVKLGLNELIDEYLTKSKSILNKSQIKKYKNEKYIYHYEYENNRFKNYCLNDSDFRFQYEVISHCINGLDKFYTILFDSLFENVRSTIYTTIYCSLIGLVLLSISIIISRKSIKTSNKVLREMVDLIFIIPTSTINMIFFIAQHYKVHSHSYSYLDLDLPLQITCYTTTFNDSTPIKDIIKKTKSIGLKSLPWGKTIKS</sequence>
<keyword evidence="1" id="KW-0472">Membrane</keyword>
<dbReference type="EMBL" id="MCOG01000313">
    <property type="protein sequence ID" value="ORY19336.1"/>
    <property type="molecule type" value="Genomic_DNA"/>
</dbReference>
<evidence type="ECO:0000256" key="1">
    <source>
        <dbReference type="SAM" id="Phobius"/>
    </source>
</evidence>
<keyword evidence="1" id="KW-0812">Transmembrane</keyword>
<feature type="transmembrane region" description="Helical" evidence="1">
    <location>
        <begin position="229"/>
        <end position="247"/>
    </location>
</feature>
<feature type="transmembrane region" description="Helical" evidence="1">
    <location>
        <begin position="480"/>
        <end position="499"/>
    </location>
</feature>
<proteinExistence type="predicted"/>
<accession>A0A1Y2AA13</accession>
<dbReference type="AlphaFoldDB" id="A0A1Y2AA13"/>
<organism evidence="2 3">
    <name type="scientific">Neocallimastix californiae</name>
    <dbReference type="NCBI Taxonomy" id="1754190"/>
    <lineage>
        <taxon>Eukaryota</taxon>
        <taxon>Fungi</taxon>
        <taxon>Fungi incertae sedis</taxon>
        <taxon>Chytridiomycota</taxon>
        <taxon>Chytridiomycota incertae sedis</taxon>
        <taxon>Neocallimastigomycetes</taxon>
        <taxon>Neocallimastigales</taxon>
        <taxon>Neocallimastigaceae</taxon>
        <taxon>Neocallimastix</taxon>
    </lineage>
</organism>
<name>A0A1Y2AA13_9FUNG</name>
<dbReference type="Proteomes" id="UP000193920">
    <property type="component" value="Unassembled WGS sequence"/>
</dbReference>
<reference evidence="2 3" key="1">
    <citation type="submission" date="2016-08" db="EMBL/GenBank/DDBJ databases">
        <title>A Parts List for Fungal Cellulosomes Revealed by Comparative Genomics.</title>
        <authorList>
            <consortium name="DOE Joint Genome Institute"/>
            <person name="Haitjema C.H."/>
            <person name="Gilmore S.P."/>
            <person name="Henske J.K."/>
            <person name="Solomon K.V."/>
            <person name="De Groot R."/>
            <person name="Kuo A."/>
            <person name="Mondo S.J."/>
            <person name="Salamov A.A."/>
            <person name="Labutti K."/>
            <person name="Zhao Z."/>
            <person name="Chiniquy J."/>
            <person name="Barry K."/>
            <person name="Brewer H.M."/>
            <person name="Purvine S.O."/>
            <person name="Wright A.T."/>
            <person name="Boxma B."/>
            <person name="Van Alen T."/>
            <person name="Hackstein J.H."/>
            <person name="Baker S.E."/>
            <person name="Grigoriev I.V."/>
            <person name="O'Malley M.A."/>
        </authorList>
    </citation>
    <scope>NUCLEOTIDE SEQUENCE [LARGE SCALE GENOMIC DNA]</scope>
    <source>
        <strain evidence="2 3">G1</strain>
    </source>
</reference>
<feature type="transmembrane region" description="Helical" evidence="1">
    <location>
        <begin position="445"/>
        <end position="465"/>
    </location>
</feature>
<evidence type="ECO:0000313" key="2">
    <source>
        <dbReference type="EMBL" id="ORY19336.1"/>
    </source>
</evidence>
<comment type="caution">
    <text evidence="2">The sequence shown here is derived from an EMBL/GenBank/DDBJ whole genome shotgun (WGS) entry which is preliminary data.</text>
</comment>
<gene>
    <name evidence="2" type="ORF">LY90DRAFT_677099</name>
</gene>
<keyword evidence="3" id="KW-1185">Reference proteome</keyword>
<feature type="transmembrane region" description="Helical" evidence="1">
    <location>
        <begin position="159"/>
        <end position="179"/>
    </location>
</feature>
<evidence type="ECO:0000313" key="3">
    <source>
        <dbReference type="Proteomes" id="UP000193920"/>
    </source>
</evidence>
<keyword evidence="1" id="KW-1133">Transmembrane helix</keyword>